<evidence type="ECO:0000256" key="1">
    <source>
        <dbReference type="SAM" id="MobiDB-lite"/>
    </source>
</evidence>
<feature type="transmembrane region" description="Helical" evidence="2">
    <location>
        <begin position="12"/>
        <end position="30"/>
    </location>
</feature>
<dbReference type="KEGG" id="rpon:G3256_06880"/>
<feature type="compositionally biased region" description="Basic and acidic residues" evidence="1">
    <location>
        <begin position="198"/>
        <end position="207"/>
    </location>
</feature>
<sequence>MDADAALAPEQVILMRAVLAFAAAVAVWMIREIYLGWKATRDARAKRNNLVRALYAEIDFNTRDMEWFLSKSPGEPQLRDKMTANPSLVPHITDARHTEIYRTRLAELHGVTDPILSRMVHFYGMLEKIKVQIDGVNYPSYQTLSVEGRLNGVMVIVRTSRMAHRYGSELLSQMEQDFPALSLSRFDRGDDGGQPSRIEIRAGKFADPEAVSGDSAAVPGSEN</sequence>
<evidence type="ECO:0000313" key="4">
    <source>
        <dbReference type="Proteomes" id="UP000503308"/>
    </source>
</evidence>
<reference evidence="3 4" key="1">
    <citation type="submission" date="2020-02" db="EMBL/GenBank/DDBJ databases">
        <title>Genome sequence of Roseobacter ponti.</title>
        <authorList>
            <person name="Hollensteiner J."/>
            <person name="Schneider D."/>
            <person name="Poehlein A."/>
            <person name="Daniel R."/>
        </authorList>
    </citation>
    <scope>NUCLEOTIDE SEQUENCE [LARGE SCALE GENOMIC DNA]</scope>
    <source>
        <strain evidence="3 4">DSM 106830</strain>
    </source>
</reference>
<accession>A0A858SPY4</accession>
<dbReference type="RefSeq" id="WP_169640115.1">
    <property type="nucleotide sequence ID" value="NZ_CP048788.1"/>
</dbReference>
<gene>
    <name evidence="3" type="ORF">G3256_06880</name>
</gene>
<proteinExistence type="predicted"/>
<evidence type="ECO:0000313" key="3">
    <source>
        <dbReference type="EMBL" id="QJF50899.1"/>
    </source>
</evidence>
<feature type="region of interest" description="Disordered" evidence="1">
    <location>
        <begin position="184"/>
        <end position="223"/>
    </location>
</feature>
<keyword evidence="2" id="KW-0472">Membrane</keyword>
<protein>
    <submittedName>
        <fullName evidence="3">Uncharacterized protein</fullName>
    </submittedName>
</protein>
<name>A0A858SPY4_9RHOB</name>
<dbReference type="Proteomes" id="UP000503308">
    <property type="component" value="Chromosome"/>
</dbReference>
<dbReference type="EMBL" id="CP048788">
    <property type="protein sequence ID" value="QJF50899.1"/>
    <property type="molecule type" value="Genomic_DNA"/>
</dbReference>
<keyword evidence="2" id="KW-0812">Transmembrane</keyword>
<keyword evidence="4" id="KW-1185">Reference proteome</keyword>
<keyword evidence="2" id="KW-1133">Transmembrane helix</keyword>
<organism evidence="3 4">
    <name type="scientific">Roseobacter ponti</name>
    <dbReference type="NCBI Taxonomy" id="1891787"/>
    <lineage>
        <taxon>Bacteria</taxon>
        <taxon>Pseudomonadati</taxon>
        <taxon>Pseudomonadota</taxon>
        <taxon>Alphaproteobacteria</taxon>
        <taxon>Rhodobacterales</taxon>
        <taxon>Roseobacteraceae</taxon>
        <taxon>Roseobacter</taxon>
    </lineage>
</organism>
<dbReference type="AlphaFoldDB" id="A0A858SPY4"/>
<evidence type="ECO:0000256" key="2">
    <source>
        <dbReference type="SAM" id="Phobius"/>
    </source>
</evidence>